<feature type="domain" description="DUF6594" evidence="2">
    <location>
        <begin position="11"/>
        <end position="166"/>
    </location>
</feature>
<dbReference type="PANTHER" id="PTHR34502">
    <property type="entry name" value="DUF6594 DOMAIN-CONTAINING PROTEIN-RELATED"/>
    <property type="match status" value="1"/>
</dbReference>
<evidence type="ECO:0000259" key="2">
    <source>
        <dbReference type="Pfam" id="PF20237"/>
    </source>
</evidence>
<sequence length="183" mass="20262">MVDDLIDRNFRIRRFESARAQDIRSLQNWENANACIAREETEFLSQRDDLLCLSAPKDGFLSWLERSVSERLLAFIKKSRSNISRDEDVYIYSQSATNIVARALLTPLIVIILLAPVITCNFISNVNARLAVVVSATGVFLTVLSLLTKGKMLDLVVAGATYTTVLIVFISGPGSNPPVITNT</sequence>
<evidence type="ECO:0000313" key="3">
    <source>
        <dbReference type="EMBL" id="KAK6533669.1"/>
    </source>
</evidence>
<organism evidence="3 4">
    <name type="scientific">Orbilia ellipsospora</name>
    <dbReference type="NCBI Taxonomy" id="2528407"/>
    <lineage>
        <taxon>Eukaryota</taxon>
        <taxon>Fungi</taxon>
        <taxon>Dikarya</taxon>
        <taxon>Ascomycota</taxon>
        <taxon>Pezizomycotina</taxon>
        <taxon>Orbiliomycetes</taxon>
        <taxon>Orbiliales</taxon>
        <taxon>Orbiliaceae</taxon>
        <taxon>Orbilia</taxon>
    </lineage>
</organism>
<dbReference type="InterPro" id="IPR046529">
    <property type="entry name" value="DUF6594"/>
</dbReference>
<feature type="transmembrane region" description="Helical" evidence="1">
    <location>
        <begin position="103"/>
        <end position="124"/>
    </location>
</feature>
<feature type="transmembrane region" description="Helical" evidence="1">
    <location>
        <begin position="130"/>
        <end position="148"/>
    </location>
</feature>
<keyword evidence="1" id="KW-0472">Membrane</keyword>
<dbReference type="PANTHER" id="PTHR34502:SF3">
    <property type="entry name" value="DUF6594 DOMAIN-CONTAINING PROTEIN"/>
    <property type="match status" value="1"/>
</dbReference>
<name>A0AAV9X2I6_9PEZI</name>
<keyword evidence="1" id="KW-0812">Transmembrane</keyword>
<feature type="transmembrane region" description="Helical" evidence="1">
    <location>
        <begin position="155"/>
        <end position="174"/>
    </location>
</feature>
<keyword evidence="1" id="KW-1133">Transmembrane helix</keyword>
<reference evidence="3 4" key="1">
    <citation type="submission" date="2019-10" db="EMBL/GenBank/DDBJ databases">
        <authorList>
            <person name="Palmer J.M."/>
        </authorList>
    </citation>
    <scope>NUCLEOTIDE SEQUENCE [LARGE SCALE GENOMIC DNA]</scope>
    <source>
        <strain evidence="3 4">TWF694</strain>
    </source>
</reference>
<proteinExistence type="predicted"/>
<evidence type="ECO:0000256" key="1">
    <source>
        <dbReference type="SAM" id="Phobius"/>
    </source>
</evidence>
<dbReference type="Proteomes" id="UP001365542">
    <property type="component" value="Unassembled WGS sequence"/>
</dbReference>
<accession>A0AAV9X2I6</accession>
<gene>
    <name evidence="3" type="ORF">TWF694_002602</name>
</gene>
<evidence type="ECO:0000313" key="4">
    <source>
        <dbReference type="Proteomes" id="UP001365542"/>
    </source>
</evidence>
<protein>
    <recommendedName>
        <fullName evidence="2">DUF6594 domain-containing protein</fullName>
    </recommendedName>
</protein>
<dbReference type="Pfam" id="PF20237">
    <property type="entry name" value="DUF6594"/>
    <property type="match status" value="1"/>
</dbReference>
<comment type="caution">
    <text evidence="3">The sequence shown here is derived from an EMBL/GenBank/DDBJ whole genome shotgun (WGS) entry which is preliminary data.</text>
</comment>
<keyword evidence="4" id="KW-1185">Reference proteome</keyword>
<dbReference type="EMBL" id="JAVHJO010000011">
    <property type="protein sequence ID" value="KAK6533669.1"/>
    <property type="molecule type" value="Genomic_DNA"/>
</dbReference>
<dbReference type="AlphaFoldDB" id="A0AAV9X2I6"/>